<accession>A0A8R1DJV4</accession>
<feature type="transmembrane region" description="Helical" evidence="2">
    <location>
        <begin position="94"/>
        <end position="116"/>
    </location>
</feature>
<protein>
    <submittedName>
        <fullName evidence="3">Uncharacterized protein</fullName>
    </submittedName>
</protein>
<reference evidence="4" key="1">
    <citation type="submission" date="2010-08" db="EMBL/GenBank/DDBJ databases">
        <authorList>
            <consortium name="Caenorhabditis japonica Sequencing Consortium"/>
            <person name="Wilson R.K."/>
        </authorList>
    </citation>
    <scope>NUCLEOTIDE SEQUENCE [LARGE SCALE GENOMIC DNA]</scope>
    <source>
        <strain evidence="4">DF5081</strain>
    </source>
</reference>
<keyword evidence="4" id="KW-1185">Reference proteome</keyword>
<feature type="transmembrane region" description="Helical" evidence="2">
    <location>
        <begin position="168"/>
        <end position="193"/>
    </location>
</feature>
<keyword evidence="2" id="KW-0812">Transmembrane</keyword>
<keyword evidence="2" id="KW-0472">Membrane</keyword>
<sequence length="240" mass="26656">MNAFFEYFDENGLPPQKANSKRVRFDLDKKSKSQLADEDGGDDDEKTKVKVATIKIDDDEDDEKRRMDRKKRTQEDMVADFVKILEQMMNPRQAVTAIVSAGMGVAAITVSLIFFGSLPESALNSKQLIIILAVYGILQIVLATAFFITCMQTTIAVSKGVKDAFQIVIGLLVALVYVAVTLISLAVGIFGFYKTLCIVSFVEYEDVDSQFFCPPPVFYTSLTVFILHIVLIVAKCCCCK</sequence>
<dbReference type="Proteomes" id="UP000005237">
    <property type="component" value="Unassembled WGS sequence"/>
</dbReference>
<feature type="transmembrane region" description="Helical" evidence="2">
    <location>
        <begin position="217"/>
        <end position="238"/>
    </location>
</feature>
<organism evidence="3 4">
    <name type="scientific">Caenorhabditis japonica</name>
    <dbReference type="NCBI Taxonomy" id="281687"/>
    <lineage>
        <taxon>Eukaryota</taxon>
        <taxon>Metazoa</taxon>
        <taxon>Ecdysozoa</taxon>
        <taxon>Nematoda</taxon>
        <taxon>Chromadorea</taxon>
        <taxon>Rhabditida</taxon>
        <taxon>Rhabditina</taxon>
        <taxon>Rhabditomorpha</taxon>
        <taxon>Rhabditoidea</taxon>
        <taxon>Rhabditidae</taxon>
        <taxon>Peloderinae</taxon>
        <taxon>Caenorhabditis</taxon>
    </lineage>
</organism>
<feature type="transmembrane region" description="Helical" evidence="2">
    <location>
        <begin position="128"/>
        <end position="148"/>
    </location>
</feature>
<proteinExistence type="predicted"/>
<evidence type="ECO:0000313" key="3">
    <source>
        <dbReference type="EnsemblMetazoa" id="CJA04840.1"/>
    </source>
</evidence>
<dbReference type="AlphaFoldDB" id="A0A8R1DJV4"/>
<feature type="region of interest" description="Disordered" evidence="1">
    <location>
        <begin position="12"/>
        <end position="48"/>
    </location>
</feature>
<dbReference type="EnsemblMetazoa" id="CJA04840.1">
    <property type="protein sequence ID" value="CJA04840.1"/>
    <property type="gene ID" value="WBGene00124044"/>
</dbReference>
<evidence type="ECO:0000313" key="4">
    <source>
        <dbReference type="Proteomes" id="UP000005237"/>
    </source>
</evidence>
<evidence type="ECO:0000256" key="1">
    <source>
        <dbReference type="SAM" id="MobiDB-lite"/>
    </source>
</evidence>
<evidence type="ECO:0000256" key="2">
    <source>
        <dbReference type="SAM" id="Phobius"/>
    </source>
</evidence>
<name>A0A8R1DJV4_CAEJA</name>
<reference evidence="3" key="2">
    <citation type="submission" date="2022-06" db="UniProtKB">
        <authorList>
            <consortium name="EnsemblMetazoa"/>
        </authorList>
    </citation>
    <scope>IDENTIFICATION</scope>
    <source>
        <strain evidence="3">DF5081</strain>
    </source>
</reference>
<keyword evidence="2" id="KW-1133">Transmembrane helix</keyword>